<keyword evidence="2" id="KW-0472">Membrane</keyword>
<feature type="transmembrane region" description="Helical" evidence="2">
    <location>
        <begin position="286"/>
        <end position="311"/>
    </location>
</feature>
<keyword evidence="4" id="KW-1185">Reference proteome</keyword>
<gene>
    <name evidence="3" type="ORF">B0T23DRAFT_433710</name>
</gene>
<comment type="caution">
    <text evidence="3">The sequence shown here is derived from an EMBL/GenBank/DDBJ whole genome shotgun (WGS) entry which is preliminary data.</text>
</comment>
<feature type="region of interest" description="Disordered" evidence="1">
    <location>
        <begin position="214"/>
        <end position="252"/>
    </location>
</feature>
<sequence>MPTTPSSRRNSQRSRRGSTPPTPGQNGSKLAGRIMWLPYADELSVSTGFSEESHNHPVLVLSKKIAADGKVDILFLTSLVCAIQMTSFGGTDLETRHRYSNTQLRGIYLPIDPSPPHPDNNIQLKLDHGVPAFKKNSYVNTRDHKKILFSLLRNYDRRKNKIYTITDASYQIVVKRSGYCEPIPPVYDDRFTVPVPLDILVQAHLEAERKRSQGYGTIPSVTPQLQYPASRPVQSTARSDHHSYNSYNSYDPYYSDVHSQRKRNSARPSGHSSGGSPDDLSPSAQIVLGLIFATTFACVVALVYMLFSYLFGGLKEVDWHKVANAVGSFFGDCLVTMGKILKYLVVGMAKSVAWVAKSAWVLVRDWIMGTPKDTSKWKLF</sequence>
<evidence type="ECO:0000256" key="1">
    <source>
        <dbReference type="SAM" id="MobiDB-lite"/>
    </source>
</evidence>
<evidence type="ECO:0000313" key="4">
    <source>
        <dbReference type="Proteomes" id="UP001285908"/>
    </source>
</evidence>
<feature type="region of interest" description="Disordered" evidence="1">
    <location>
        <begin position="1"/>
        <end position="30"/>
    </location>
</feature>
<name>A0AAJ0IEE5_9PEZI</name>
<keyword evidence="2" id="KW-1133">Transmembrane helix</keyword>
<dbReference type="PANTHER" id="PTHR37048">
    <property type="entry name" value="QUESTIONABLE PROTEIN"/>
    <property type="match status" value="1"/>
</dbReference>
<feature type="compositionally biased region" description="Polar residues" evidence="1">
    <location>
        <begin position="219"/>
        <end position="237"/>
    </location>
</feature>
<evidence type="ECO:0000313" key="3">
    <source>
        <dbReference type="EMBL" id="KAK3498793.1"/>
    </source>
</evidence>
<protein>
    <submittedName>
        <fullName evidence="3">Uncharacterized protein</fullName>
    </submittedName>
</protein>
<dbReference type="EMBL" id="JAULSX010000001">
    <property type="protein sequence ID" value="KAK3498793.1"/>
    <property type="molecule type" value="Genomic_DNA"/>
</dbReference>
<reference evidence="3 4" key="1">
    <citation type="journal article" date="2023" name="Mol. Phylogenet. Evol.">
        <title>Genome-scale phylogeny and comparative genomics of the fungal order Sordariales.</title>
        <authorList>
            <person name="Hensen N."/>
            <person name="Bonometti L."/>
            <person name="Westerberg I."/>
            <person name="Brannstrom I.O."/>
            <person name="Guillou S."/>
            <person name="Cros-Aarteil S."/>
            <person name="Calhoun S."/>
            <person name="Haridas S."/>
            <person name="Kuo A."/>
            <person name="Mondo S."/>
            <person name="Pangilinan J."/>
            <person name="Riley R."/>
            <person name="LaButti K."/>
            <person name="Andreopoulos B."/>
            <person name="Lipzen A."/>
            <person name="Chen C."/>
            <person name="Yan M."/>
            <person name="Daum C."/>
            <person name="Ng V."/>
            <person name="Clum A."/>
            <person name="Steindorff A."/>
            <person name="Ohm R.A."/>
            <person name="Martin F."/>
            <person name="Silar P."/>
            <person name="Natvig D.O."/>
            <person name="Lalanne C."/>
            <person name="Gautier V."/>
            <person name="Ament-Velasquez S.L."/>
            <person name="Kruys A."/>
            <person name="Hutchinson M.I."/>
            <person name="Powell A.J."/>
            <person name="Barry K."/>
            <person name="Miller A.N."/>
            <person name="Grigoriev I.V."/>
            <person name="Debuchy R."/>
            <person name="Gladieux P."/>
            <person name="Hiltunen Thoren M."/>
            <person name="Johannesson H."/>
        </authorList>
    </citation>
    <scope>NUCLEOTIDE SEQUENCE [LARGE SCALE GENOMIC DNA]</scope>
    <source>
        <strain evidence="3 4">FGSC 10403</strain>
    </source>
</reference>
<organism evidence="3 4">
    <name type="scientific">Neurospora hispaniola</name>
    <dbReference type="NCBI Taxonomy" id="588809"/>
    <lineage>
        <taxon>Eukaryota</taxon>
        <taxon>Fungi</taxon>
        <taxon>Dikarya</taxon>
        <taxon>Ascomycota</taxon>
        <taxon>Pezizomycotina</taxon>
        <taxon>Sordariomycetes</taxon>
        <taxon>Sordariomycetidae</taxon>
        <taxon>Sordariales</taxon>
        <taxon>Sordariaceae</taxon>
        <taxon>Neurospora</taxon>
    </lineage>
</organism>
<dbReference type="RefSeq" id="XP_062696426.1">
    <property type="nucleotide sequence ID" value="XM_062840460.1"/>
</dbReference>
<evidence type="ECO:0000256" key="2">
    <source>
        <dbReference type="SAM" id="Phobius"/>
    </source>
</evidence>
<accession>A0AAJ0IEE5</accession>
<proteinExistence type="predicted"/>
<dbReference type="PANTHER" id="PTHR37048:SF2">
    <property type="entry name" value="QUESTIONABLE PROTEIN"/>
    <property type="match status" value="1"/>
</dbReference>
<dbReference type="AlphaFoldDB" id="A0AAJ0IEE5"/>
<keyword evidence="2" id="KW-0812">Transmembrane</keyword>
<dbReference type="Proteomes" id="UP001285908">
    <property type="component" value="Unassembled WGS sequence"/>
</dbReference>
<dbReference type="GeneID" id="87878082"/>